<evidence type="ECO:0000256" key="4">
    <source>
        <dbReference type="ARBA" id="ARBA00022833"/>
    </source>
</evidence>
<evidence type="ECO:0000313" key="12">
    <source>
        <dbReference type="Proteomes" id="UP000516260"/>
    </source>
</evidence>
<accession>A0A4Z2B3M5</accession>
<dbReference type="SMART" id="SM00355">
    <property type="entry name" value="ZnF_C2H2"/>
    <property type="match status" value="2"/>
</dbReference>
<comment type="caution">
    <text evidence="11">The sequence shown here is derived from an EMBL/GenBank/DDBJ whole genome shotgun (WGS) entry which is preliminary data.</text>
</comment>
<dbReference type="FunFam" id="3.30.160.60:FF:000446">
    <property type="entry name" value="Zinc finger protein"/>
    <property type="match status" value="1"/>
</dbReference>
<dbReference type="InterPro" id="IPR038441">
    <property type="entry name" value="THAP_Znf_sf"/>
</dbReference>
<dbReference type="Pfam" id="PF00096">
    <property type="entry name" value="zf-C2H2"/>
    <property type="match status" value="1"/>
</dbReference>
<dbReference type="SMART" id="SM00980">
    <property type="entry name" value="THAP"/>
    <property type="match status" value="1"/>
</dbReference>
<dbReference type="PROSITE" id="PS50157">
    <property type="entry name" value="ZINC_FINGER_C2H2_2"/>
    <property type="match status" value="2"/>
</dbReference>
<dbReference type="AlphaFoldDB" id="A0A4Z2B3M5"/>
<evidence type="ECO:0000256" key="2">
    <source>
        <dbReference type="ARBA" id="ARBA00022737"/>
    </source>
</evidence>
<dbReference type="InterPro" id="IPR036236">
    <property type="entry name" value="Znf_C2H2_sf"/>
</dbReference>
<evidence type="ECO:0000256" key="6">
    <source>
        <dbReference type="PROSITE-ProRule" id="PRU00042"/>
    </source>
</evidence>
<dbReference type="PROSITE" id="PS50950">
    <property type="entry name" value="ZF_THAP"/>
    <property type="match status" value="1"/>
</dbReference>
<organism evidence="11 12">
    <name type="scientific">Takifugu bimaculatus</name>
    <dbReference type="NCBI Taxonomy" id="433685"/>
    <lineage>
        <taxon>Eukaryota</taxon>
        <taxon>Metazoa</taxon>
        <taxon>Chordata</taxon>
        <taxon>Craniata</taxon>
        <taxon>Vertebrata</taxon>
        <taxon>Euteleostomi</taxon>
        <taxon>Actinopterygii</taxon>
        <taxon>Neopterygii</taxon>
        <taxon>Teleostei</taxon>
        <taxon>Neoteleostei</taxon>
        <taxon>Acanthomorphata</taxon>
        <taxon>Eupercaria</taxon>
        <taxon>Tetraodontiformes</taxon>
        <taxon>Tetradontoidea</taxon>
        <taxon>Tetraodontidae</taxon>
        <taxon>Takifugu</taxon>
    </lineage>
</organism>
<dbReference type="SUPFAM" id="SSF57667">
    <property type="entry name" value="beta-beta-alpha zinc fingers"/>
    <property type="match status" value="2"/>
</dbReference>
<feature type="compositionally biased region" description="Low complexity" evidence="8">
    <location>
        <begin position="125"/>
        <end position="137"/>
    </location>
</feature>
<dbReference type="GO" id="GO:0003677">
    <property type="term" value="F:DNA binding"/>
    <property type="evidence" value="ECO:0007669"/>
    <property type="project" value="UniProtKB-UniRule"/>
</dbReference>
<dbReference type="Pfam" id="PF05485">
    <property type="entry name" value="THAP"/>
    <property type="match status" value="1"/>
</dbReference>
<evidence type="ECO:0000256" key="8">
    <source>
        <dbReference type="SAM" id="MobiDB-lite"/>
    </source>
</evidence>
<feature type="domain" description="C2H2-type" evidence="9">
    <location>
        <begin position="244"/>
        <end position="271"/>
    </location>
</feature>
<feature type="compositionally biased region" description="Polar residues" evidence="8">
    <location>
        <begin position="151"/>
        <end position="170"/>
    </location>
</feature>
<dbReference type="InterPro" id="IPR013087">
    <property type="entry name" value="Znf_C2H2_type"/>
</dbReference>
<name>A0A4Z2B3M5_9TELE</name>
<reference evidence="11 12" key="1">
    <citation type="submission" date="2019-04" db="EMBL/GenBank/DDBJ databases">
        <title>The sequence and de novo assembly of Takifugu bimaculatus genome using PacBio and Hi-C technologies.</title>
        <authorList>
            <person name="Xu P."/>
            <person name="Liu B."/>
            <person name="Zhou Z."/>
        </authorList>
    </citation>
    <scope>NUCLEOTIDE SEQUENCE [LARGE SCALE GENOMIC DNA]</scope>
    <source>
        <strain evidence="11">TB-2018</strain>
        <tissue evidence="11">Muscle</tissue>
    </source>
</reference>
<dbReference type="Proteomes" id="UP000516260">
    <property type="component" value="Chromosome 7"/>
</dbReference>
<dbReference type="SUPFAM" id="SSF57716">
    <property type="entry name" value="Glucocorticoid receptor-like (DNA-binding domain)"/>
    <property type="match status" value="1"/>
</dbReference>
<evidence type="ECO:0000256" key="7">
    <source>
        <dbReference type="PROSITE-ProRule" id="PRU00309"/>
    </source>
</evidence>
<dbReference type="Gene3D" id="6.20.210.20">
    <property type="entry name" value="THAP domain"/>
    <property type="match status" value="1"/>
</dbReference>
<dbReference type="EMBL" id="SWLE01000020">
    <property type="protein sequence ID" value="TNM86747.1"/>
    <property type="molecule type" value="Genomic_DNA"/>
</dbReference>
<evidence type="ECO:0000259" key="9">
    <source>
        <dbReference type="PROSITE" id="PS50157"/>
    </source>
</evidence>
<feature type="region of interest" description="Disordered" evidence="8">
    <location>
        <begin position="118"/>
        <end position="171"/>
    </location>
</feature>
<dbReference type="PANTHER" id="PTHR24409">
    <property type="entry name" value="ZINC FINGER PROTEIN 142"/>
    <property type="match status" value="1"/>
</dbReference>
<evidence type="ECO:0008006" key="13">
    <source>
        <dbReference type="Google" id="ProtNLM"/>
    </source>
</evidence>
<keyword evidence="4" id="KW-0862">Zinc</keyword>
<evidence type="ECO:0000256" key="5">
    <source>
        <dbReference type="ARBA" id="ARBA00023125"/>
    </source>
</evidence>
<evidence type="ECO:0000256" key="3">
    <source>
        <dbReference type="ARBA" id="ARBA00022771"/>
    </source>
</evidence>
<keyword evidence="1" id="KW-0479">Metal-binding</keyword>
<gene>
    <name evidence="11" type="ORF">fugu_006977</name>
</gene>
<feature type="compositionally biased region" description="Acidic residues" evidence="8">
    <location>
        <begin position="138"/>
        <end position="150"/>
    </location>
</feature>
<keyword evidence="3 6" id="KW-0863">Zinc-finger</keyword>
<protein>
    <recommendedName>
        <fullName evidence="13">THAP-type domain-containing protein</fullName>
    </recommendedName>
</protein>
<keyword evidence="2" id="KW-0677">Repeat</keyword>
<evidence type="ECO:0000259" key="10">
    <source>
        <dbReference type="PROSITE" id="PS50950"/>
    </source>
</evidence>
<sequence>MPVCCVSSCKGRNSSTDKLKFYRIPSKYRPFQANRRRLWLKAIQEANGVAKLSKNARICGAHFKSGEASMDHTNPDFVPSVFQCIDPNQHTKKNVKRTYGRRKKGHCKAKVNNIKETSSPLYGRVSETQTQSSSSVLQEEETATDGDETELQLQTTSTPNKASETTQESKGLSKLPAMIPILCLKSVFAPRAGYLCELCSQKFSCASELLRHKQHHETPVSCEVSEKVSTEQEGFPKQAPQPSFPCNVCDRSFATSQSLKRHKLLHVKDDRRCPKCGIIFCQLHNHVLFVPLPRNEQDSTTDESLSQDADFNHELSCDELETSEPFTVESEMKQNSFTDAPGRAAEASAAQSVVAMKPEPTRETLNPLPPPSHLNIPNEVPLPKLKRLLNPRVSRCFRDDYPADYIQRHLPQSPQLRPHLKVFSPQRLTSALLEVTRNYEYILNEPAKVKSGEQRTAFDLEVVL</sequence>
<dbReference type="Gene3D" id="3.30.160.60">
    <property type="entry name" value="Classic Zinc Finger"/>
    <property type="match status" value="2"/>
</dbReference>
<dbReference type="GO" id="GO:0008270">
    <property type="term" value="F:zinc ion binding"/>
    <property type="evidence" value="ECO:0007669"/>
    <property type="project" value="UniProtKB-KW"/>
</dbReference>
<keyword evidence="5 7" id="KW-0238">DNA-binding</keyword>
<proteinExistence type="predicted"/>
<evidence type="ECO:0000256" key="1">
    <source>
        <dbReference type="ARBA" id="ARBA00022723"/>
    </source>
</evidence>
<keyword evidence="12" id="KW-1185">Reference proteome</keyword>
<feature type="domain" description="THAP-type" evidence="10">
    <location>
        <begin position="1"/>
        <end position="82"/>
    </location>
</feature>
<dbReference type="InterPro" id="IPR006612">
    <property type="entry name" value="THAP_Znf"/>
</dbReference>
<evidence type="ECO:0000313" key="11">
    <source>
        <dbReference type="EMBL" id="TNM86747.1"/>
    </source>
</evidence>
<feature type="domain" description="C2H2-type" evidence="9">
    <location>
        <begin position="194"/>
        <end position="216"/>
    </location>
</feature>
<dbReference type="PROSITE" id="PS00028">
    <property type="entry name" value="ZINC_FINGER_C2H2_1"/>
    <property type="match status" value="2"/>
</dbReference>